<dbReference type="EMBL" id="BTFW01000001">
    <property type="protein sequence ID" value="GMM59644.1"/>
    <property type="molecule type" value="Genomic_DNA"/>
</dbReference>
<protein>
    <submittedName>
        <fullName evidence="5">Alanine--glyoxylate aminotransferase family protein</fullName>
    </submittedName>
</protein>
<sequence>MPDPLLFGEIDPPQRLLMGPGPVNAHPRVLRAMSADLLGQFDPEMTGYMNQVMALYRPIFGTGNQWTMLVDGTARAGIEAALVSMIQPGETALVVNFGRFGLLLQEILTRIGARFETVDAPWGEVVPMEAIREAALRIEPRLICTVHGDTSTTMAQPLDGIGAIAREVGALVYVDATATLGGMEIAADRWGADVVTGGLQKCMGGPSGSAPITVSDAAAKAIFARRHDEKGIRAADAIDGTGARIGSNYFDLAMIMDYWSDKRLNHHTEATTMLYGARECARVALGEGLDARFRRHRAAGAAMSAGLRAMGLTLFGQDAHRMTNVTGVYIPEGVDGEAVRRAMREQFEIEIGTAFGPLVGKIWRLGAMGYNAMKHKVLITLAALEACLAAQGLSLPLGAAVPAALAAWDEVMAA</sequence>
<dbReference type="PIRSF" id="PIRSF000524">
    <property type="entry name" value="SPT"/>
    <property type="match status" value="1"/>
</dbReference>
<dbReference type="Gene3D" id="3.40.640.10">
    <property type="entry name" value="Type I PLP-dependent aspartate aminotransferase-like (Major domain)"/>
    <property type="match status" value="1"/>
</dbReference>
<name>A0ABQ6P520_9SPHN</name>
<evidence type="ECO:0000256" key="1">
    <source>
        <dbReference type="ARBA" id="ARBA00001933"/>
    </source>
</evidence>
<organism evidence="5 6">
    <name type="scientific">Novosphingobium pituita</name>
    <dbReference type="NCBI Taxonomy" id="3056842"/>
    <lineage>
        <taxon>Bacteria</taxon>
        <taxon>Pseudomonadati</taxon>
        <taxon>Pseudomonadota</taxon>
        <taxon>Alphaproteobacteria</taxon>
        <taxon>Sphingomonadales</taxon>
        <taxon>Sphingomonadaceae</taxon>
        <taxon>Novosphingobium</taxon>
    </lineage>
</organism>
<reference evidence="5 6" key="1">
    <citation type="submission" date="2023-06" db="EMBL/GenBank/DDBJ databases">
        <title>Draft genome sequence of Novosphingobium sp. strain IK01.</title>
        <authorList>
            <person name="Hatamoto M."/>
            <person name="Ikarashi T."/>
            <person name="Yamaguchi T."/>
        </authorList>
    </citation>
    <scope>NUCLEOTIDE SEQUENCE [LARGE SCALE GENOMIC DNA]</scope>
    <source>
        <strain evidence="5 6">IK01</strain>
    </source>
</reference>
<dbReference type="InterPro" id="IPR000192">
    <property type="entry name" value="Aminotrans_V_dom"/>
</dbReference>
<dbReference type="PANTHER" id="PTHR21152">
    <property type="entry name" value="AMINOTRANSFERASE CLASS V"/>
    <property type="match status" value="1"/>
</dbReference>
<dbReference type="InterPro" id="IPR015421">
    <property type="entry name" value="PyrdxlP-dep_Trfase_major"/>
</dbReference>
<evidence type="ECO:0000256" key="2">
    <source>
        <dbReference type="ARBA" id="ARBA00009236"/>
    </source>
</evidence>
<evidence type="ECO:0000313" key="6">
    <source>
        <dbReference type="Proteomes" id="UP001187221"/>
    </source>
</evidence>
<dbReference type="Pfam" id="PF00266">
    <property type="entry name" value="Aminotran_5"/>
    <property type="match status" value="1"/>
</dbReference>
<gene>
    <name evidence="5" type="ORF">NUTIK01_04210</name>
</gene>
<evidence type="ECO:0000313" key="5">
    <source>
        <dbReference type="EMBL" id="GMM59644.1"/>
    </source>
</evidence>
<dbReference type="GO" id="GO:0008483">
    <property type="term" value="F:transaminase activity"/>
    <property type="evidence" value="ECO:0007669"/>
    <property type="project" value="UniProtKB-KW"/>
</dbReference>
<dbReference type="SUPFAM" id="SSF53383">
    <property type="entry name" value="PLP-dependent transferases"/>
    <property type="match status" value="1"/>
</dbReference>
<keyword evidence="5" id="KW-0032">Aminotransferase</keyword>
<proteinExistence type="inferred from homology"/>
<comment type="similarity">
    <text evidence="2">Belongs to the class-V pyridoxal-phosphate-dependent aminotransferase family.</text>
</comment>
<dbReference type="Gene3D" id="3.90.1150.10">
    <property type="entry name" value="Aspartate Aminotransferase, domain 1"/>
    <property type="match status" value="1"/>
</dbReference>
<dbReference type="InterPro" id="IPR015424">
    <property type="entry name" value="PyrdxlP-dep_Trfase"/>
</dbReference>
<dbReference type="Proteomes" id="UP001187221">
    <property type="component" value="Unassembled WGS sequence"/>
</dbReference>
<evidence type="ECO:0000259" key="4">
    <source>
        <dbReference type="Pfam" id="PF00266"/>
    </source>
</evidence>
<keyword evidence="5" id="KW-0808">Transferase</keyword>
<comment type="caution">
    <text evidence="5">The sequence shown here is derived from an EMBL/GenBank/DDBJ whole genome shotgun (WGS) entry which is preliminary data.</text>
</comment>
<keyword evidence="6" id="KW-1185">Reference proteome</keyword>
<keyword evidence="3" id="KW-0663">Pyridoxal phosphate</keyword>
<dbReference type="PANTHER" id="PTHR21152:SF40">
    <property type="entry name" value="ALANINE--GLYOXYLATE AMINOTRANSFERASE"/>
    <property type="match status" value="1"/>
</dbReference>
<dbReference type="InterPro" id="IPR024169">
    <property type="entry name" value="SP_NH2Trfase/AEP_transaminase"/>
</dbReference>
<accession>A0ABQ6P520</accession>
<feature type="domain" description="Aminotransferase class V" evidence="4">
    <location>
        <begin position="44"/>
        <end position="353"/>
    </location>
</feature>
<comment type="cofactor">
    <cofactor evidence="1">
        <name>pyridoxal 5'-phosphate</name>
        <dbReference type="ChEBI" id="CHEBI:597326"/>
    </cofactor>
</comment>
<evidence type="ECO:0000256" key="3">
    <source>
        <dbReference type="ARBA" id="ARBA00022898"/>
    </source>
</evidence>
<dbReference type="InterPro" id="IPR015422">
    <property type="entry name" value="PyrdxlP-dep_Trfase_small"/>
</dbReference>